<dbReference type="Proteomes" id="UP000638014">
    <property type="component" value="Unassembled WGS sequence"/>
</dbReference>
<evidence type="ECO:0000313" key="2">
    <source>
        <dbReference type="EMBL" id="MBD1390081.1"/>
    </source>
</evidence>
<feature type="chain" id="PRO_5035173021" evidence="1">
    <location>
        <begin position="26"/>
        <end position="73"/>
    </location>
</feature>
<organism evidence="2 3">
    <name type="scientific">Neiella litorisoli</name>
    <dbReference type="NCBI Taxonomy" id="2771431"/>
    <lineage>
        <taxon>Bacteria</taxon>
        <taxon>Pseudomonadati</taxon>
        <taxon>Pseudomonadota</taxon>
        <taxon>Gammaproteobacteria</taxon>
        <taxon>Alteromonadales</taxon>
        <taxon>Echinimonadaceae</taxon>
        <taxon>Neiella</taxon>
    </lineage>
</organism>
<evidence type="ECO:0000313" key="3">
    <source>
        <dbReference type="Proteomes" id="UP000638014"/>
    </source>
</evidence>
<accession>A0A8J6QRE9</accession>
<dbReference type="EMBL" id="JACXAF010000014">
    <property type="protein sequence ID" value="MBD1390081.1"/>
    <property type="molecule type" value="Genomic_DNA"/>
</dbReference>
<proteinExistence type="predicted"/>
<comment type="caution">
    <text evidence="2">The sequence shown here is derived from an EMBL/GenBank/DDBJ whole genome shotgun (WGS) entry which is preliminary data.</text>
</comment>
<name>A0A8J6QRE9_9GAMM</name>
<keyword evidence="3" id="KW-1185">Reference proteome</keyword>
<feature type="signal peptide" evidence="1">
    <location>
        <begin position="1"/>
        <end position="25"/>
    </location>
</feature>
<dbReference type="AlphaFoldDB" id="A0A8J6QRE9"/>
<dbReference type="RefSeq" id="WP_191145157.1">
    <property type="nucleotide sequence ID" value="NZ_JACXAF010000014.1"/>
</dbReference>
<reference evidence="2" key="1">
    <citation type="submission" date="2020-09" db="EMBL/GenBank/DDBJ databases">
        <title>A novel bacterium of genus Neiella, isolated from South China Sea.</title>
        <authorList>
            <person name="Huang H."/>
            <person name="Mo K."/>
            <person name="Hu Y."/>
        </authorList>
    </citation>
    <scope>NUCLEOTIDE SEQUENCE</scope>
    <source>
        <strain evidence="2">HB171785</strain>
    </source>
</reference>
<protein>
    <submittedName>
        <fullName evidence="2">Uncharacterized protein</fullName>
    </submittedName>
</protein>
<keyword evidence="1" id="KW-0732">Signal</keyword>
<sequence>MKRIQIALISGLTLAASTVAPSASANELTSVVSDVALEVAEQVAVDIRESSIRQLEQVWASLQSVVADTEQSE</sequence>
<evidence type="ECO:0000256" key="1">
    <source>
        <dbReference type="SAM" id="SignalP"/>
    </source>
</evidence>
<gene>
    <name evidence="2" type="ORF">IC617_11630</name>
</gene>